<accession>A0A4Y2SQW1</accession>
<dbReference type="EMBL" id="BGPR01023483">
    <property type="protein sequence ID" value="GBN90695.1"/>
    <property type="molecule type" value="Genomic_DNA"/>
</dbReference>
<dbReference type="EMBL" id="BGPR01023480">
    <property type="protein sequence ID" value="GBN90694.1"/>
    <property type="molecule type" value="Genomic_DNA"/>
</dbReference>
<proteinExistence type="predicted"/>
<dbReference type="Proteomes" id="UP000499080">
    <property type="component" value="Unassembled WGS sequence"/>
</dbReference>
<dbReference type="AlphaFoldDB" id="A0A4Y2SQW1"/>
<reference evidence="1 3" key="1">
    <citation type="journal article" date="2019" name="Sci. Rep.">
        <title>Orb-weaving spider Araneus ventricosus genome elucidates the spidroin gene catalogue.</title>
        <authorList>
            <person name="Kono N."/>
            <person name="Nakamura H."/>
            <person name="Ohtoshi R."/>
            <person name="Moran D.A.P."/>
            <person name="Shinohara A."/>
            <person name="Yoshida Y."/>
            <person name="Fujiwara M."/>
            <person name="Mori M."/>
            <person name="Tomita M."/>
            <person name="Arakawa K."/>
        </authorList>
    </citation>
    <scope>NUCLEOTIDE SEQUENCE [LARGE SCALE GENOMIC DNA]</scope>
</reference>
<keyword evidence="3" id="KW-1185">Reference proteome</keyword>
<gene>
    <name evidence="2" type="ORF">AVEN_136421_1</name>
    <name evidence="1" type="ORF">AVEN_47138_1</name>
</gene>
<name>A0A4Y2SQW1_ARAVE</name>
<protein>
    <submittedName>
        <fullName evidence="1">Uncharacterized protein</fullName>
    </submittedName>
</protein>
<organism evidence="1 3">
    <name type="scientific">Araneus ventricosus</name>
    <name type="common">Orbweaver spider</name>
    <name type="synonym">Epeira ventricosa</name>
    <dbReference type="NCBI Taxonomy" id="182803"/>
    <lineage>
        <taxon>Eukaryota</taxon>
        <taxon>Metazoa</taxon>
        <taxon>Ecdysozoa</taxon>
        <taxon>Arthropoda</taxon>
        <taxon>Chelicerata</taxon>
        <taxon>Arachnida</taxon>
        <taxon>Araneae</taxon>
        <taxon>Araneomorphae</taxon>
        <taxon>Entelegynae</taxon>
        <taxon>Araneoidea</taxon>
        <taxon>Araneidae</taxon>
        <taxon>Araneus</taxon>
    </lineage>
</organism>
<comment type="caution">
    <text evidence="1">The sequence shown here is derived from an EMBL/GenBank/DDBJ whole genome shotgun (WGS) entry which is preliminary data.</text>
</comment>
<evidence type="ECO:0000313" key="1">
    <source>
        <dbReference type="EMBL" id="GBN90694.1"/>
    </source>
</evidence>
<sequence length="88" mass="10224">MPTLAPCSGPKGRIVGQERSLFPWVMPLVEARNETQNPLRGDFEFMREVWVVYEKEYGWQKFGDFEPCLKANFGTSVNALPNFRLIWV</sequence>
<evidence type="ECO:0000313" key="3">
    <source>
        <dbReference type="Proteomes" id="UP000499080"/>
    </source>
</evidence>
<feature type="non-terminal residue" evidence="1">
    <location>
        <position position="88"/>
    </location>
</feature>
<evidence type="ECO:0000313" key="2">
    <source>
        <dbReference type="EMBL" id="GBN90695.1"/>
    </source>
</evidence>